<keyword evidence="2" id="KW-1185">Reference proteome</keyword>
<evidence type="ECO:0000313" key="1">
    <source>
        <dbReference type="EMBL" id="AKT40797.1"/>
    </source>
</evidence>
<dbReference type="EMBL" id="CP012159">
    <property type="protein sequence ID" value="AKT40797.1"/>
    <property type="molecule type" value="Genomic_DNA"/>
</dbReference>
<dbReference type="Proteomes" id="UP000067626">
    <property type="component" value="Chromosome"/>
</dbReference>
<accession>A0A0K1EJE6</accession>
<organism evidence="1 2">
    <name type="scientific">Chondromyces crocatus</name>
    <dbReference type="NCBI Taxonomy" id="52"/>
    <lineage>
        <taxon>Bacteria</taxon>
        <taxon>Pseudomonadati</taxon>
        <taxon>Myxococcota</taxon>
        <taxon>Polyangia</taxon>
        <taxon>Polyangiales</taxon>
        <taxon>Polyangiaceae</taxon>
        <taxon>Chondromyces</taxon>
    </lineage>
</organism>
<dbReference type="AlphaFoldDB" id="A0A0K1EJE6"/>
<evidence type="ECO:0000313" key="2">
    <source>
        <dbReference type="Proteomes" id="UP000067626"/>
    </source>
</evidence>
<reference evidence="1 2" key="1">
    <citation type="submission" date="2015-07" db="EMBL/GenBank/DDBJ databases">
        <title>Genome analysis of myxobacterium Chondromyces crocatus Cm c5 reveals a high potential for natural compound synthesis and the genetic basis for the loss of fruiting body formation.</title>
        <authorList>
            <person name="Zaburannyi N."/>
            <person name="Bunk B."/>
            <person name="Maier J."/>
            <person name="Overmann J."/>
            <person name="Mueller R."/>
        </authorList>
    </citation>
    <scope>NUCLEOTIDE SEQUENCE [LARGE SCALE GENOMIC DNA]</scope>
    <source>
        <strain evidence="1 2">Cm c5</strain>
    </source>
</reference>
<proteinExistence type="predicted"/>
<gene>
    <name evidence="1" type="ORF">CMC5_049530</name>
</gene>
<dbReference type="KEGG" id="ccro:CMC5_049530"/>
<protein>
    <submittedName>
        <fullName evidence="1">Uncharacterized protein</fullName>
    </submittedName>
</protein>
<name>A0A0K1EJE6_CHOCO</name>
<sequence length="247" mass="26583">MLVYEGHTGLQTHGVCGDCACSDVECLLPAGVTITKGNCGGPLIDVYAPPNWDGSCWAFPPIQDPEGAVFWGSSRTECHPLLLQPEKQATYSWETFARACSTSIGHKECEDDTESCLPPPTPGFARCVFSAAKANDCPAGYPEMRRFHEMVEDRSSCGPCRCLPPESSACHVFFGLSEDSECTIRMLGTMVGYDLGVCQLTSVPLQFASMRAEIRRLDPGSCTPQGGEFLGGFEPTQPTTFCCEPGG</sequence>